<evidence type="ECO:0000256" key="4">
    <source>
        <dbReference type="ARBA" id="ARBA00022741"/>
    </source>
</evidence>
<keyword evidence="4 9" id="KW-0547">Nucleotide-binding</keyword>
<protein>
    <recommendedName>
        <fullName evidence="9">DNA gyrase subunit A</fullName>
        <ecNumber evidence="9">5.6.2.2</ecNumber>
    </recommendedName>
</protein>
<name>A0A2M9Q820_9BACI</name>
<dbReference type="NCBIfam" id="TIGR01063">
    <property type="entry name" value="gyrA"/>
    <property type="match status" value="1"/>
</dbReference>
<evidence type="ECO:0000259" key="12">
    <source>
        <dbReference type="PROSITE" id="PS52040"/>
    </source>
</evidence>
<dbReference type="GO" id="GO:0003677">
    <property type="term" value="F:DNA binding"/>
    <property type="evidence" value="ECO:0007669"/>
    <property type="project" value="UniProtKB-UniRule"/>
</dbReference>
<dbReference type="EC" id="5.6.2.2" evidence="9"/>
<dbReference type="SUPFAM" id="SSF101904">
    <property type="entry name" value="GyrA/ParC C-terminal domain-like"/>
    <property type="match status" value="1"/>
</dbReference>
<evidence type="ECO:0000313" key="13">
    <source>
        <dbReference type="EMBL" id="PJO44226.1"/>
    </source>
</evidence>
<comment type="miscellaneous">
    <text evidence="9">Few gyrases are as efficient as E.coli at forming negative supercoils. Not all organisms have 2 type II topoisomerases; in organisms with a single type II topoisomerase this enzyme also has to decatenate newly replicated chromosomes.</text>
</comment>
<dbReference type="Gene3D" id="2.120.10.90">
    <property type="entry name" value="DNA gyrase/topoisomerase IV, subunit A, C-terminal"/>
    <property type="match status" value="1"/>
</dbReference>
<evidence type="ECO:0000256" key="6">
    <source>
        <dbReference type="ARBA" id="ARBA00023029"/>
    </source>
</evidence>
<evidence type="ECO:0000256" key="2">
    <source>
        <dbReference type="ARBA" id="ARBA00008263"/>
    </source>
</evidence>
<dbReference type="FunFam" id="3.90.199.10:FF:000001">
    <property type="entry name" value="DNA gyrase subunit A"/>
    <property type="match status" value="1"/>
</dbReference>
<dbReference type="Gene3D" id="1.10.268.10">
    <property type="entry name" value="Topoisomerase, domain 3"/>
    <property type="match status" value="1"/>
</dbReference>
<dbReference type="InterPro" id="IPR013757">
    <property type="entry name" value="Topo_IIA_A_a_sf"/>
</dbReference>
<evidence type="ECO:0000256" key="9">
    <source>
        <dbReference type="HAMAP-Rule" id="MF_01897"/>
    </source>
</evidence>
<keyword evidence="7 9" id="KW-0238">DNA-binding</keyword>
<dbReference type="GO" id="GO:0005694">
    <property type="term" value="C:chromosome"/>
    <property type="evidence" value="ECO:0007669"/>
    <property type="project" value="InterPro"/>
</dbReference>
<sequence length="825" mass="92249">MSEQEHSGVKGVNITKEIETSFLDYAMSVIVSRALPDVRDGLKPVHRRILYGMQELGNTADKAYKKSARIVGDVMGKYHPHGDSSIYDAMVRMAQNFSYRYMLVDGHGNFGSVDGDGAAAMRYTESRMSRIAMEMLRDINKDTIDYTDNYDGSEKEPIVLPSRYPNLLVNGAAGIAVGMATNIPPHQLGETIDAVIALSDNPAITTEELMEIIPGPDFPTGGLILGRSGIRRAYETGRGSIIIRAKVEIEQKSNGKETILIHELPYQVNKAKLIEKIAELVRDKKIDGITNLRDESDRRGMRVVIEIRKDANANVVLNNLYKQTAMQSSFGINMLSLVNGQPKVMGLKEMLHHYLEHQKVIIRRRTEFDLRKAEDRAHILEGLRIALDHIDEIIAIIRGSRSGDEAKPQLMERFNLSERQAQAILDMRLVRLSGLEREKIEAEYQELQILIAELKAILADEAKIVDIIRTEILELKERFNDKRRTEITSGGLEMIEDEDLIPVENSVVTLTHNGYIKRLAANTYRSQKRGGRGVQGMGTNEDDFVEHLMNTSTHDTILFFTTKGKVFRAKGYEIPEFGRTAKGLPIVNLLNIEKGEKVTAMIRVGSFDEDAYFIFTTKTGITKRTPVSQFANIRTNGLIAISLREDDDLISVRLTDGDKQVIIGTRDGMLVRFQEEDIRSMGRTAGGVRGIKLRDGDEVVGMEIVEPGQEILVVTAKGYGKRTSEEEYRLQSRGGVGLKTIQITDKNGPMVAVKTVDGAEDLMLITINGMLIRMDVNDISLIGRSTQGVRLIRLGDDELVATVAKVEKEEESNEESNEENDQVEE</sequence>
<comment type="subunit">
    <text evidence="9">Heterotetramer, composed of two GyrA and two GyrB chains. In the heterotetramer, GyrA contains the active site tyrosine that forms a transient covalent intermediate with DNA, while GyrB binds cofactors and catalyzes ATP hydrolysis.</text>
</comment>
<comment type="function">
    <text evidence="9">A type II topoisomerase that negatively supercoils closed circular double-stranded (ds) DNA in an ATP-dependent manner to modulate DNA topology and maintain chromosomes in an underwound state. Negative supercoiling favors strand separation, and DNA replication, transcription, recombination and repair, all of which involve strand separation. Also able to catalyze the interconversion of other topological isomers of dsDNA rings, including catenanes and knotted rings. Type II topoisomerases break and join 2 DNA strands simultaneously in an ATP-dependent manner.</text>
</comment>
<dbReference type="PANTHER" id="PTHR43493">
    <property type="entry name" value="DNA GYRASE/TOPOISOMERASE SUBUNIT A"/>
    <property type="match status" value="1"/>
</dbReference>
<proteinExistence type="inferred from homology"/>
<dbReference type="InterPro" id="IPR013758">
    <property type="entry name" value="Topo_IIA_A/C_ab"/>
</dbReference>
<dbReference type="GO" id="GO:0006261">
    <property type="term" value="P:DNA-templated DNA replication"/>
    <property type="evidence" value="ECO:0007669"/>
    <property type="project" value="UniProtKB-UniRule"/>
</dbReference>
<dbReference type="InterPro" id="IPR035516">
    <property type="entry name" value="Gyrase/topoIV_suA_C"/>
</dbReference>
<dbReference type="GO" id="GO:0005737">
    <property type="term" value="C:cytoplasm"/>
    <property type="evidence" value="ECO:0007669"/>
    <property type="project" value="UniProtKB-SubCell"/>
</dbReference>
<dbReference type="NCBIfam" id="NF004043">
    <property type="entry name" value="PRK05560.1"/>
    <property type="match status" value="1"/>
</dbReference>
<evidence type="ECO:0000256" key="7">
    <source>
        <dbReference type="ARBA" id="ARBA00023125"/>
    </source>
</evidence>
<evidence type="ECO:0000313" key="14">
    <source>
        <dbReference type="Proteomes" id="UP000232101"/>
    </source>
</evidence>
<dbReference type="SMART" id="SM00434">
    <property type="entry name" value="TOP4c"/>
    <property type="match status" value="1"/>
</dbReference>
<dbReference type="HAMAP" id="MF_01897">
    <property type="entry name" value="GyrA"/>
    <property type="match status" value="1"/>
</dbReference>
<dbReference type="Gene3D" id="3.90.199.10">
    <property type="entry name" value="Topoisomerase II, domain 5"/>
    <property type="match status" value="1"/>
</dbReference>
<dbReference type="Proteomes" id="UP000232101">
    <property type="component" value="Unassembled WGS sequence"/>
</dbReference>
<dbReference type="EMBL" id="PHQY01000434">
    <property type="protein sequence ID" value="PJO44226.1"/>
    <property type="molecule type" value="Genomic_DNA"/>
</dbReference>
<dbReference type="AlphaFoldDB" id="A0A2M9Q820"/>
<dbReference type="InterPro" id="IPR013760">
    <property type="entry name" value="Topo_IIA-like_dom_sf"/>
</dbReference>
<dbReference type="InterPro" id="IPR006691">
    <property type="entry name" value="GyrA/parC_rep"/>
</dbReference>
<evidence type="ECO:0000256" key="8">
    <source>
        <dbReference type="ARBA" id="ARBA00023235"/>
    </source>
</evidence>
<feature type="short sequence motif" description="GyrA-box" evidence="9">
    <location>
        <begin position="527"/>
        <end position="533"/>
    </location>
</feature>
<evidence type="ECO:0000256" key="11">
    <source>
        <dbReference type="SAM" id="MobiDB-lite"/>
    </source>
</evidence>
<dbReference type="RefSeq" id="WP_100542768.1">
    <property type="nucleotide sequence ID" value="NZ_CP158849.1"/>
</dbReference>
<comment type="similarity">
    <text evidence="2 9">Belongs to the type II topoisomerase GyrA/ParC subunit family.</text>
</comment>
<feature type="compositionally biased region" description="Acidic residues" evidence="11">
    <location>
        <begin position="809"/>
        <end position="825"/>
    </location>
</feature>
<keyword evidence="6 9" id="KW-0799">Topoisomerase</keyword>
<evidence type="ECO:0000256" key="1">
    <source>
        <dbReference type="ARBA" id="ARBA00000185"/>
    </source>
</evidence>
<feature type="region of interest" description="Disordered" evidence="11">
    <location>
        <begin position="806"/>
        <end position="825"/>
    </location>
</feature>
<comment type="caution">
    <text evidence="13">The sequence shown here is derived from an EMBL/GenBank/DDBJ whole genome shotgun (WGS) entry which is preliminary data.</text>
</comment>
<accession>A0A2M9Q820</accession>
<dbReference type="PROSITE" id="PS52040">
    <property type="entry name" value="TOPO_IIA"/>
    <property type="match status" value="1"/>
</dbReference>
<comment type="catalytic activity">
    <reaction evidence="1 9 10">
        <text>ATP-dependent breakage, passage and rejoining of double-stranded DNA.</text>
        <dbReference type="EC" id="5.6.2.2"/>
    </reaction>
</comment>
<dbReference type="InterPro" id="IPR050220">
    <property type="entry name" value="Type_II_DNA_Topoisomerases"/>
</dbReference>
<dbReference type="FunFam" id="2.120.10.90:FF:000004">
    <property type="entry name" value="DNA gyrase subunit A"/>
    <property type="match status" value="1"/>
</dbReference>
<dbReference type="GO" id="GO:0005524">
    <property type="term" value="F:ATP binding"/>
    <property type="evidence" value="ECO:0007669"/>
    <property type="project" value="UniProtKB-UniRule"/>
</dbReference>
<evidence type="ECO:0000256" key="5">
    <source>
        <dbReference type="ARBA" id="ARBA00022840"/>
    </source>
</evidence>
<dbReference type="GO" id="GO:0034335">
    <property type="term" value="F:DNA negative supercoiling activity"/>
    <property type="evidence" value="ECO:0007669"/>
    <property type="project" value="UniProtKB-ARBA"/>
</dbReference>
<dbReference type="Gene3D" id="3.30.1360.40">
    <property type="match status" value="1"/>
</dbReference>
<dbReference type="InterPro" id="IPR002205">
    <property type="entry name" value="Topo_IIA_dom_A"/>
</dbReference>
<dbReference type="PANTHER" id="PTHR43493:SF5">
    <property type="entry name" value="DNA GYRASE SUBUNIT A, CHLOROPLASTIC_MITOCHONDRIAL"/>
    <property type="match status" value="1"/>
</dbReference>
<feature type="domain" description="Topo IIA-type catalytic" evidence="12">
    <location>
        <begin position="35"/>
        <end position="500"/>
    </location>
</feature>
<dbReference type="Pfam" id="PF03989">
    <property type="entry name" value="DNA_gyraseA_C"/>
    <property type="match status" value="6"/>
</dbReference>
<dbReference type="CDD" id="cd00187">
    <property type="entry name" value="TOP4c"/>
    <property type="match status" value="1"/>
</dbReference>
<organism evidence="13 14">
    <name type="scientific">Lysinibacillus xylanilyticus</name>
    <dbReference type="NCBI Taxonomy" id="582475"/>
    <lineage>
        <taxon>Bacteria</taxon>
        <taxon>Bacillati</taxon>
        <taxon>Bacillota</taxon>
        <taxon>Bacilli</taxon>
        <taxon>Bacillales</taxon>
        <taxon>Bacillaceae</taxon>
        <taxon>Lysinibacillus</taxon>
    </lineage>
</organism>
<dbReference type="GO" id="GO:0009330">
    <property type="term" value="C:DNA topoisomerase type II (double strand cut, ATP-hydrolyzing) complex"/>
    <property type="evidence" value="ECO:0007669"/>
    <property type="project" value="TreeGrafter"/>
</dbReference>
<dbReference type="SUPFAM" id="SSF56719">
    <property type="entry name" value="Type II DNA topoisomerase"/>
    <property type="match status" value="1"/>
</dbReference>
<evidence type="ECO:0000256" key="3">
    <source>
        <dbReference type="ARBA" id="ARBA00022490"/>
    </source>
</evidence>
<comment type="subcellular location">
    <subcellularLocation>
        <location evidence="9">Cytoplasm</location>
    </subcellularLocation>
</comment>
<gene>
    <name evidence="9" type="primary">gyrA</name>
    <name evidence="13" type="ORF">CWD94_08045</name>
</gene>
<keyword evidence="8 9" id="KW-0413">Isomerase</keyword>
<dbReference type="InterPro" id="IPR005743">
    <property type="entry name" value="GyrA"/>
</dbReference>
<dbReference type="FunFam" id="3.30.1360.40:FF:000002">
    <property type="entry name" value="DNA gyrase subunit A"/>
    <property type="match status" value="1"/>
</dbReference>
<reference evidence="13 14" key="1">
    <citation type="submission" date="2017-11" db="EMBL/GenBank/DDBJ databases">
        <title>Bacterial isolate from king chilli rhizosphere.</title>
        <authorList>
            <person name="Takhelmayum P."/>
            <person name="Sarangthem I."/>
        </authorList>
    </citation>
    <scope>NUCLEOTIDE SEQUENCE [LARGE SCALE GENOMIC DNA]</scope>
    <source>
        <strain evidence="14">t26</strain>
    </source>
</reference>
<feature type="active site" description="O-(5'-phospho-DNA)-tyrosine intermediate" evidence="9 10">
    <location>
        <position position="123"/>
    </location>
</feature>
<dbReference type="Pfam" id="PF00521">
    <property type="entry name" value="DNA_topoisoIV"/>
    <property type="match status" value="1"/>
</dbReference>
<keyword evidence="5 9" id="KW-0067">ATP-binding</keyword>
<dbReference type="FunFam" id="1.10.268.10:FF:000001">
    <property type="entry name" value="DNA gyrase subunit A"/>
    <property type="match status" value="1"/>
</dbReference>
<dbReference type="GO" id="GO:0006265">
    <property type="term" value="P:DNA topological change"/>
    <property type="evidence" value="ECO:0007669"/>
    <property type="project" value="UniProtKB-UniRule"/>
</dbReference>
<keyword evidence="3 9" id="KW-0963">Cytoplasm</keyword>
<dbReference type="NCBIfam" id="NF004044">
    <property type="entry name" value="PRK05561.1"/>
    <property type="match status" value="1"/>
</dbReference>
<evidence type="ECO:0000256" key="10">
    <source>
        <dbReference type="PROSITE-ProRule" id="PRU01384"/>
    </source>
</evidence>
<dbReference type="STRING" id="582475.ACZ11_00200"/>